<evidence type="ECO:0000256" key="2">
    <source>
        <dbReference type="ARBA" id="ARBA00022448"/>
    </source>
</evidence>
<keyword evidence="3" id="KW-1003">Cell membrane</keyword>
<comment type="similarity">
    <text evidence="8">Belongs to the MIP/aquaporin (TC 1.A.8) family. PIP (TC 1.A.8.11) subfamily.</text>
</comment>
<dbReference type="GO" id="GO:0015267">
    <property type="term" value="F:channel activity"/>
    <property type="evidence" value="ECO:0007669"/>
    <property type="project" value="InterPro"/>
</dbReference>
<dbReference type="SUPFAM" id="SSF81338">
    <property type="entry name" value="Aquaporin-like"/>
    <property type="match status" value="1"/>
</dbReference>
<dbReference type="NCBIfam" id="TIGR00861">
    <property type="entry name" value="MIP"/>
    <property type="match status" value="1"/>
</dbReference>
<feature type="transmembrane region" description="Helical" evidence="11">
    <location>
        <begin position="200"/>
        <end position="220"/>
    </location>
</feature>
<reference evidence="12" key="1">
    <citation type="journal article" date="2009" name="Rice">
        <title>De Novo Next Generation Sequencing of Plant Genomes.</title>
        <authorList>
            <person name="Rounsley S."/>
            <person name="Marri P.R."/>
            <person name="Yu Y."/>
            <person name="He R."/>
            <person name="Sisneros N."/>
            <person name="Goicoechea J.L."/>
            <person name="Lee S.J."/>
            <person name="Angelova A."/>
            <person name="Kudrna D."/>
            <person name="Luo M."/>
            <person name="Affourtit J."/>
            <person name="Desany B."/>
            <person name="Knight J."/>
            <person name="Niazi F."/>
            <person name="Egholm M."/>
            <person name="Wing R.A."/>
        </authorList>
    </citation>
    <scope>NUCLEOTIDE SEQUENCE [LARGE SCALE GENOMIC DNA]</scope>
    <source>
        <strain evidence="12">cv. IRGC 105608</strain>
    </source>
</reference>
<feature type="transmembrane region" description="Helical" evidence="11">
    <location>
        <begin position="119"/>
        <end position="141"/>
    </location>
</feature>
<dbReference type="PRINTS" id="PR00783">
    <property type="entry name" value="MINTRINSICP"/>
</dbReference>
<organism evidence="12">
    <name type="scientific">Oryza barthii</name>
    <dbReference type="NCBI Taxonomy" id="65489"/>
    <lineage>
        <taxon>Eukaryota</taxon>
        <taxon>Viridiplantae</taxon>
        <taxon>Streptophyta</taxon>
        <taxon>Embryophyta</taxon>
        <taxon>Tracheophyta</taxon>
        <taxon>Spermatophyta</taxon>
        <taxon>Magnoliopsida</taxon>
        <taxon>Liliopsida</taxon>
        <taxon>Poales</taxon>
        <taxon>Poaceae</taxon>
        <taxon>BOP clade</taxon>
        <taxon>Oryzoideae</taxon>
        <taxon>Oryzeae</taxon>
        <taxon>Oryzinae</taxon>
        <taxon>Oryza</taxon>
    </lineage>
</organism>
<evidence type="ECO:0000256" key="4">
    <source>
        <dbReference type="ARBA" id="ARBA00022692"/>
    </source>
</evidence>
<evidence type="ECO:0000256" key="10">
    <source>
        <dbReference type="SAM" id="MobiDB-lite"/>
    </source>
</evidence>
<keyword evidence="7 11" id="KW-0472">Membrane</keyword>
<dbReference type="EnsemblPlants" id="OBART10G13460.1">
    <property type="protein sequence ID" value="OBART10G13460.1"/>
    <property type="gene ID" value="OBART10G13460"/>
</dbReference>
<evidence type="ECO:0000256" key="7">
    <source>
        <dbReference type="ARBA" id="ARBA00023136"/>
    </source>
</evidence>
<dbReference type="GO" id="GO:0005886">
    <property type="term" value="C:plasma membrane"/>
    <property type="evidence" value="ECO:0007669"/>
    <property type="project" value="UniProtKB-SubCell"/>
</dbReference>
<keyword evidence="2 9" id="KW-0813">Transport</keyword>
<evidence type="ECO:0000313" key="13">
    <source>
        <dbReference type="Proteomes" id="UP000026960"/>
    </source>
</evidence>
<dbReference type="Pfam" id="PF00230">
    <property type="entry name" value="MIP"/>
    <property type="match status" value="1"/>
</dbReference>
<comment type="subcellular location">
    <subcellularLocation>
        <location evidence="1">Cell membrane</location>
        <topology evidence="1">Multi-pass membrane protein</topology>
    </subcellularLocation>
</comment>
<proteinExistence type="inferred from homology"/>
<evidence type="ECO:0000256" key="6">
    <source>
        <dbReference type="ARBA" id="ARBA00022989"/>
    </source>
</evidence>
<feature type="transmembrane region" description="Helical" evidence="11">
    <location>
        <begin position="35"/>
        <end position="60"/>
    </location>
</feature>
<dbReference type="PaxDb" id="65489-OBART10G13460.1"/>
<dbReference type="FunFam" id="1.20.1080.10:FF:000001">
    <property type="entry name" value="Probable aquaporin PIP1-2"/>
    <property type="match status" value="1"/>
</dbReference>
<keyword evidence="6 11" id="KW-1133">Transmembrane helix</keyword>
<evidence type="ECO:0000256" key="8">
    <source>
        <dbReference type="ARBA" id="ARBA00038497"/>
    </source>
</evidence>
<dbReference type="PROSITE" id="PS00221">
    <property type="entry name" value="MIP"/>
    <property type="match status" value="1"/>
</dbReference>
<dbReference type="InterPro" id="IPR023271">
    <property type="entry name" value="Aquaporin-like"/>
</dbReference>
<dbReference type="eggNOG" id="KOG0223">
    <property type="taxonomic scope" value="Eukaryota"/>
</dbReference>
<feature type="region of interest" description="Disordered" evidence="10">
    <location>
        <begin position="1"/>
        <end position="20"/>
    </location>
</feature>
<keyword evidence="13" id="KW-1185">Reference proteome</keyword>
<dbReference type="Proteomes" id="UP000026960">
    <property type="component" value="Chromosome 10"/>
</dbReference>
<keyword evidence="5" id="KW-0677">Repeat</keyword>
<dbReference type="CDD" id="cd00333">
    <property type="entry name" value="MIP"/>
    <property type="match status" value="1"/>
</dbReference>
<keyword evidence="4 9" id="KW-0812">Transmembrane</keyword>
<reference evidence="12" key="2">
    <citation type="submission" date="2015-03" db="UniProtKB">
        <authorList>
            <consortium name="EnsemblPlants"/>
        </authorList>
    </citation>
    <scope>IDENTIFICATION</scope>
</reference>
<evidence type="ECO:0000256" key="5">
    <source>
        <dbReference type="ARBA" id="ARBA00022737"/>
    </source>
</evidence>
<name>A0A0D3HET3_9ORYZ</name>
<evidence type="ECO:0000256" key="9">
    <source>
        <dbReference type="RuleBase" id="RU000477"/>
    </source>
</evidence>
<sequence>MAISQEEQHAGGGRDYAEPAPQPFLGSSELRRWSLYRAAIAEFVATLLFLYVTVATVIGHKRRQDEGGDGEACGGVGLLGVAWAFGGTIFLLVYCTAGVSGGHVNPAVTLGLLVARKVTLLRAALYVAAQCLGAVCGAGLVRALNSAHFARHGGGANVVGDGYSKGAGLAAEVAGTFVLVYTVFSATDAKRSARDSHIPVLAPLPIGFAVFVVHLATIPITGTGINPARSFGAAVVYNQPNAWHDQWIFWVGPLVGSAIATLYHEHVLRASTLKALGSFKGARQ</sequence>
<evidence type="ECO:0000256" key="3">
    <source>
        <dbReference type="ARBA" id="ARBA00022475"/>
    </source>
</evidence>
<dbReference type="PANTHER" id="PTHR45687">
    <property type="entry name" value="AQUAPORIN OR AQUAGLYCEROPORIN RELATED"/>
    <property type="match status" value="1"/>
</dbReference>
<dbReference type="InterPro" id="IPR022357">
    <property type="entry name" value="MIP_CS"/>
</dbReference>
<dbReference type="Gramene" id="OBART10G13460.1">
    <property type="protein sequence ID" value="OBART10G13460.1"/>
    <property type="gene ID" value="OBART10G13460"/>
</dbReference>
<feature type="transmembrane region" description="Helical" evidence="11">
    <location>
        <begin position="72"/>
        <end position="99"/>
    </location>
</feature>
<dbReference type="InterPro" id="IPR034294">
    <property type="entry name" value="Aquaporin_transptr"/>
</dbReference>
<evidence type="ECO:0000256" key="11">
    <source>
        <dbReference type="SAM" id="Phobius"/>
    </source>
</evidence>
<dbReference type="STRING" id="65489.A0A0D3HET3"/>
<dbReference type="InterPro" id="IPR000425">
    <property type="entry name" value="MIP"/>
</dbReference>
<dbReference type="HOGENOM" id="CLU_020019_3_0_1"/>
<dbReference type="Gene3D" id="1.20.1080.10">
    <property type="entry name" value="Glycerol uptake facilitator protein"/>
    <property type="match status" value="1"/>
</dbReference>
<evidence type="ECO:0000313" key="12">
    <source>
        <dbReference type="EnsemblPlants" id="OBART10G13460.1"/>
    </source>
</evidence>
<protein>
    <submittedName>
        <fullName evidence="12">Uncharacterized protein</fullName>
    </submittedName>
</protein>
<feature type="transmembrane region" description="Helical" evidence="11">
    <location>
        <begin position="247"/>
        <end position="264"/>
    </location>
</feature>
<dbReference type="AlphaFoldDB" id="A0A0D3HET3"/>
<evidence type="ECO:0000256" key="1">
    <source>
        <dbReference type="ARBA" id="ARBA00004651"/>
    </source>
</evidence>
<accession>A0A0D3HET3</accession>